<feature type="compositionally biased region" description="Polar residues" evidence="2">
    <location>
        <begin position="680"/>
        <end position="707"/>
    </location>
</feature>
<dbReference type="SUPFAM" id="SSF53098">
    <property type="entry name" value="Ribonuclease H-like"/>
    <property type="match status" value="1"/>
</dbReference>
<feature type="region of interest" description="Disordered" evidence="2">
    <location>
        <begin position="214"/>
        <end position="248"/>
    </location>
</feature>
<dbReference type="InterPro" id="IPR012337">
    <property type="entry name" value="RNaseH-like_sf"/>
</dbReference>
<organism evidence="4 5">
    <name type="scientific">Centaurea solstitialis</name>
    <name type="common">yellow star-thistle</name>
    <dbReference type="NCBI Taxonomy" id="347529"/>
    <lineage>
        <taxon>Eukaryota</taxon>
        <taxon>Viridiplantae</taxon>
        <taxon>Streptophyta</taxon>
        <taxon>Embryophyta</taxon>
        <taxon>Tracheophyta</taxon>
        <taxon>Spermatophyta</taxon>
        <taxon>Magnoliopsida</taxon>
        <taxon>eudicotyledons</taxon>
        <taxon>Gunneridae</taxon>
        <taxon>Pentapetalae</taxon>
        <taxon>asterids</taxon>
        <taxon>campanulids</taxon>
        <taxon>Asterales</taxon>
        <taxon>Asteraceae</taxon>
        <taxon>Carduoideae</taxon>
        <taxon>Cardueae</taxon>
        <taxon>Centaureinae</taxon>
        <taxon>Centaurea</taxon>
    </lineage>
</organism>
<dbReference type="Proteomes" id="UP001172457">
    <property type="component" value="Chromosome 7"/>
</dbReference>
<dbReference type="Pfam" id="PF13976">
    <property type="entry name" value="gag_pre-integrs"/>
    <property type="match status" value="1"/>
</dbReference>
<reference evidence="4" key="1">
    <citation type="submission" date="2023-03" db="EMBL/GenBank/DDBJ databases">
        <title>Chromosome-scale reference genome and RAD-based genetic map of yellow starthistle (Centaurea solstitialis) reveal putative structural variation and QTLs associated with invader traits.</title>
        <authorList>
            <person name="Reatini B."/>
            <person name="Cang F.A."/>
            <person name="Jiang Q."/>
            <person name="Mckibben M.T.W."/>
            <person name="Barker M.S."/>
            <person name="Rieseberg L.H."/>
            <person name="Dlugosch K.M."/>
        </authorList>
    </citation>
    <scope>NUCLEOTIDE SEQUENCE</scope>
    <source>
        <strain evidence="4">CAN-66</strain>
        <tissue evidence="4">Leaf</tissue>
    </source>
</reference>
<keyword evidence="1" id="KW-0064">Aspartyl protease</keyword>
<evidence type="ECO:0000313" key="5">
    <source>
        <dbReference type="Proteomes" id="UP001172457"/>
    </source>
</evidence>
<dbReference type="Pfam" id="PF00665">
    <property type="entry name" value="rve"/>
    <property type="match status" value="1"/>
</dbReference>
<evidence type="ECO:0000256" key="2">
    <source>
        <dbReference type="SAM" id="MobiDB-lite"/>
    </source>
</evidence>
<dbReference type="Pfam" id="PF22936">
    <property type="entry name" value="Pol_BBD"/>
    <property type="match status" value="1"/>
</dbReference>
<accession>A0AA38SGD2</accession>
<dbReference type="CDD" id="cd09272">
    <property type="entry name" value="RNase_HI_RT_Ty1"/>
    <property type="match status" value="1"/>
</dbReference>
<comment type="caution">
    <text evidence="4">The sequence shown here is derived from an EMBL/GenBank/DDBJ whole genome shotgun (WGS) entry which is preliminary data.</text>
</comment>
<dbReference type="GO" id="GO:0004190">
    <property type="term" value="F:aspartic-type endopeptidase activity"/>
    <property type="evidence" value="ECO:0007669"/>
    <property type="project" value="UniProtKB-KW"/>
</dbReference>
<dbReference type="InterPro" id="IPR001584">
    <property type="entry name" value="Integrase_cat-core"/>
</dbReference>
<dbReference type="PROSITE" id="PS50994">
    <property type="entry name" value="INTEGRASE"/>
    <property type="match status" value="1"/>
</dbReference>
<dbReference type="InterPro" id="IPR043502">
    <property type="entry name" value="DNA/RNA_pol_sf"/>
</dbReference>
<name>A0AA38SGD2_9ASTR</name>
<dbReference type="InterPro" id="IPR054722">
    <property type="entry name" value="PolX-like_BBD"/>
</dbReference>
<gene>
    <name evidence="4" type="ORF">OSB04_028379</name>
</gene>
<dbReference type="Pfam" id="PF14223">
    <property type="entry name" value="Retrotran_gag_2"/>
    <property type="match status" value="1"/>
</dbReference>
<keyword evidence="1" id="KW-0645">Protease</keyword>
<evidence type="ECO:0000259" key="3">
    <source>
        <dbReference type="PROSITE" id="PS50994"/>
    </source>
</evidence>
<dbReference type="InterPro" id="IPR025724">
    <property type="entry name" value="GAG-pre-integrase_dom"/>
</dbReference>
<sequence length="1079" mass="120066">MASQNTIPNDVEPKSPLIIVSLTNILKLTTSNYMSWKLQVKATLIGYGLYKFLDGSCVAPPALITLGTTSAPNPAFTTWVRQDKLLFGSLIGTLDPTVVPLVSRSTSSKQLWDTLANTFAKQSRGREKLLKVELKTITKGPLSISEYMNAIKILLNRILEGLGSDYQAVIDAVHARDSPISFDDLHEKLLKRESTIKTQSAPPSLPVSAHVTATRQHNHGSSGYGATSFNAGHSSLRKGSQQQSNRKQSVGYQGTCQWCHTKGHSLHLCPVFQQRFPSARPPPRPTFNMTSPQAHVATANTSGTTSPWLLDTGATHHVTHDLSNLALHQPYDGTEEIVIGDGAGVPITHTDSTSFLTSSAIPLILSNILCAPRMTRNIMSIYKLCLENNLLIEFSSNSFVIKDRLTGAHLTSGPSKQGIYEWPSNPSILAFSTIKASAIDWHHRLGHPSLAIFKSLVSTFKLDVPRAFSFNCNSCQCNKSHKLPFSQSTLISHAPLDLVYTDLWTSPIYSIDGFKYYVIFVDHYTKYIWFYPLQNKSDTKTIFIRFKALVEKFFETKIKVIHSDNGGAYQALASFLTIEGVSHLTSPPHTPEHNGYAERRHRHIVETGHMPSIRLPISLIGCRLLHWITSLLFFVYTSRHVRFVESEFPYKRLTTQTNFPPIPNPDTWCPLMLSILQQPQNEQTPLESQSQPGSMLQPSMAVSTSLESPLVDSMARSNSPEPSDIANLDPHSIPSVSIEPQPNNLASANHPAIPLGIVTRSKNNIHKPNPKYANLVGIHDKPTELTTVAQALKSPLWRKATEDEIRALHALGTWNLVAPDTTKNLVKCRWVFRIKYHPDGTIDRYKARLVAKGFQQRPGIDYTETFSPVVKPLVRFMHRPTSSHWAALKRLLRYLCGTMDKGINILKDSPLCLHAFSDADWGGDKDDYTSTMGYVVFLGKNPITWTSKKQRSVARSSTEAEYRAVASTTAELTWVRNLLGELGVHLSQSPVIYCDNLSATQLSANPVFHSKMKHLALDFYFIREQVQNGALRVTHVSSDDQLADSLTKPLSRPRLDSLSSKIGLSHRPSILRGNVEDNH</sequence>
<feature type="region of interest" description="Disordered" evidence="2">
    <location>
        <begin position="680"/>
        <end position="747"/>
    </location>
</feature>
<evidence type="ECO:0000256" key="1">
    <source>
        <dbReference type="ARBA" id="ARBA00022750"/>
    </source>
</evidence>
<dbReference type="Pfam" id="PF07727">
    <property type="entry name" value="RVT_2"/>
    <property type="match status" value="1"/>
</dbReference>
<dbReference type="GO" id="GO:0015074">
    <property type="term" value="P:DNA integration"/>
    <property type="evidence" value="ECO:0007669"/>
    <property type="project" value="InterPro"/>
</dbReference>
<proteinExistence type="predicted"/>
<dbReference type="InterPro" id="IPR013103">
    <property type="entry name" value="RVT_2"/>
</dbReference>
<dbReference type="AlphaFoldDB" id="A0AA38SGD2"/>
<dbReference type="PANTHER" id="PTHR47481">
    <property type="match status" value="1"/>
</dbReference>
<dbReference type="PANTHER" id="PTHR47481:SF22">
    <property type="entry name" value="RETROTRANSPOSON GAG DOMAIN-CONTAINING PROTEIN"/>
    <property type="match status" value="1"/>
</dbReference>
<keyword evidence="1" id="KW-0378">Hydrolase</keyword>
<feature type="domain" description="Integrase catalytic" evidence="3">
    <location>
        <begin position="491"/>
        <end position="657"/>
    </location>
</feature>
<dbReference type="SUPFAM" id="SSF56672">
    <property type="entry name" value="DNA/RNA polymerases"/>
    <property type="match status" value="1"/>
</dbReference>
<dbReference type="Gene3D" id="3.30.420.10">
    <property type="entry name" value="Ribonuclease H-like superfamily/Ribonuclease H"/>
    <property type="match status" value="1"/>
</dbReference>
<dbReference type="EMBL" id="JARYMX010000007">
    <property type="protein sequence ID" value="KAJ9541873.1"/>
    <property type="molecule type" value="Genomic_DNA"/>
</dbReference>
<dbReference type="GO" id="GO:0003676">
    <property type="term" value="F:nucleic acid binding"/>
    <property type="evidence" value="ECO:0007669"/>
    <property type="project" value="InterPro"/>
</dbReference>
<feature type="compositionally biased region" description="Polar residues" evidence="2">
    <location>
        <begin position="734"/>
        <end position="747"/>
    </location>
</feature>
<evidence type="ECO:0000313" key="4">
    <source>
        <dbReference type="EMBL" id="KAJ9541873.1"/>
    </source>
</evidence>
<protein>
    <recommendedName>
        <fullName evidence="3">Integrase catalytic domain-containing protein</fullName>
    </recommendedName>
</protein>
<keyword evidence="5" id="KW-1185">Reference proteome</keyword>
<dbReference type="InterPro" id="IPR036397">
    <property type="entry name" value="RNaseH_sf"/>
</dbReference>